<dbReference type="Proteomes" id="UP000299102">
    <property type="component" value="Unassembled WGS sequence"/>
</dbReference>
<gene>
    <name evidence="2" type="ORF">EVAR_100241_1</name>
</gene>
<name>A0A4C1ZTE8_EUMVA</name>
<dbReference type="EMBL" id="BGZK01002204">
    <property type="protein sequence ID" value="GBP91756.1"/>
    <property type="molecule type" value="Genomic_DNA"/>
</dbReference>
<sequence>MDAQKAELISHNKTKGVITVKAVVGGTPYNYLLRQYPKTTKPAGTTINPKPSTEHYTRTTPGPQRQPVLDVQRQIVYKLQRKNLKDHGLLHYILRVRKMTGGVLAAIIEN</sequence>
<organism evidence="2 3">
    <name type="scientific">Eumeta variegata</name>
    <name type="common">Bagworm moth</name>
    <name type="synonym">Eumeta japonica</name>
    <dbReference type="NCBI Taxonomy" id="151549"/>
    <lineage>
        <taxon>Eukaryota</taxon>
        <taxon>Metazoa</taxon>
        <taxon>Ecdysozoa</taxon>
        <taxon>Arthropoda</taxon>
        <taxon>Hexapoda</taxon>
        <taxon>Insecta</taxon>
        <taxon>Pterygota</taxon>
        <taxon>Neoptera</taxon>
        <taxon>Endopterygota</taxon>
        <taxon>Lepidoptera</taxon>
        <taxon>Glossata</taxon>
        <taxon>Ditrysia</taxon>
        <taxon>Tineoidea</taxon>
        <taxon>Psychidae</taxon>
        <taxon>Oiketicinae</taxon>
        <taxon>Eumeta</taxon>
    </lineage>
</organism>
<comment type="caution">
    <text evidence="2">The sequence shown here is derived from an EMBL/GenBank/DDBJ whole genome shotgun (WGS) entry which is preliminary data.</text>
</comment>
<feature type="compositionally biased region" description="Polar residues" evidence="1">
    <location>
        <begin position="42"/>
        <end position="51"/>
    </location>
</feature>
<evidence type="ECO:0000256" key="1">
    <source>
        <dbReference type="SAM" id="MobiDB-lite"/>
    </source>
</evidence>
<keyword evidence="3" id="KW-1185">Reference proteome</keyword>
<evidence type="ECO:0000313" key="3">
    <source>
        <dbReference type="Proteomes" id="UP000299102"/>
    </source>
</evidence>
<reference evidence="2 3" key="1">
    <citation type="journal article" date="2019" name="Commun. Biol.">
        <title>The bagworm genome reveals a unique fibroin gene that provides high tensile strength.</title>
        <authorList>
            <person name="Kono N."/>
            <person name="Nakamura H."/>
            <person name="Ohtoshi R."/>
            <person name="Tomita M."/>
            <person name="Numata K."/>
            <person name="Arakawa K."/>
        </authorList>
    </citation>
    <scope>NUCLEOTIDE SEQUENCE [LARGE SCALE GENOMIC DNA]</scope>
</reference>
<proteinExistence type="predicted"/>
<feature type="region of interest" description="Disordered" evidence="1">
    <location>
        <begin position="40"/>
        <end position="67"/>
    </location>
</feature>
<accession>A0A4C1ZTE8</accession>
<dbReference type="AlphaFoldDB" id="A0A4C1ZTE8"/>
<evidence type="ECO:0000313" key="2">
    <source>
        <dbReference type="EMBL" id="GBP91756.1"/>
    </source>
</evidence>
<protein>
    <submittedName>
        <fullName evidence="2">Uncharacterized protein</fullName>
    </submittedName>
</protein>